<comment type="caution">
    <text evidence="2">The sequence shown here is derived from an EMBL/GenBank/DDBJ whole genome shotgun (WGS) entry which is preliminary data.</text>
</comment>
<sequence length="370" mass="40641">MTHQETLTPTGAARLLDLRRAETDLAIRMGLIRTAPRTPGGPLRVTREETDRLRAMAGFPEALRERVRTVGTRDGAALLGIGPARFTRLARLGHIAPITFYTNRYHAVVWRYLADDLRTFAATRPQALTGRTPAHQRTLLESGEDHRARTWRAQRTALLLSSARDPWERAAVLACALGPDLLTLLVPDPVEYSCLRFLAPPPDGIGSRSATARDTAERLARADHPDETRWFRAGLADELRQARATGPAPLPGRHVTTQAPPPAPADPPGTGQHPHPLTEWGPHPEDVPDEGPGTTAPHATAPPEISGPRHPEPGTTRPPTRSPRPTWPPIRATTPRAQRDRPRHRPGRSLLERLRLRRPRPAGDPTGAGR</sequence>
<dbReference type="EMBL" id="BSBI01000001">
    <property type="protein sequence ID" value="GLF93308.1"/>
    <property type="molecule type" value="Genomic_DNA"/>
</dbReference>
<evidence type="ECO:0000313" key="3">
    <source>
        <dbReference type="Proteomes" id="UP001291653"/>
    </source>
</evidence>
<gene>
    <name evidence="2" type="ORF">SYYSPA8_03445</name>
</gene>
<reference evidence="2 3" key="1">
    <citation type="submission" date="2022-10" db="EMBL/GenBank/DDBJ databases">
        <title>Draft genome sequence of Streptomyces sp. YSPA8.</title>
        <authorList>
            <person name="Moriuchi R."/>
            <person name="Dohra H."/>
            <person name="Yamamura H."/>
            <person name="Kodani S."/>
        </authorList>
    </citation>
    <scope>NUCLEOTIDE SEQUENCE [LARGE SCALE GENOMIC DNA]</scope>
    <source>
        <strain evidence="2 3">YSPA8</strain>
    </source>
</reference>
<feature type="region of interest" description="Disordered" evidence="1">
    <location>
        <begin position="244"/>
        <end position="370"/>
    </location>
</feature>
<evidence type="ECO:0000313" key="2">
    <source>
        <dbReference type="EMBL" id="GLF93308.1"/>
    </source>
</evidence>
<feature type="compositionally biased region" description="Basic and acidic residues" evidence="1">
    <location>
        <begin position="214"/>
        <end position="225"/>
    </location>
</feature>
<accession>A0ABQ5NT33</accession>
<protein>
    <submittedName>
        <fullName evidence="2">DUF6397 family protein</fullName>
    </submittedName>
</protein>
<evidence type="ECO:0000256" key="1">
    <source>
        <dbReference type="SAM" id="MobiDB-lite"/>
    </source>
</evidence>
<name>A0ABQ5NT33_9ACTN</name>
<feature type="region of interest" description="Disordered" evidence="1">
    <location>
        <begin position="203"/>
        <end position="225"/>
    </location>
</feature>
<dbReference type="Proteomes" id="UP001291653">
    <property type="component" value="Unassembled WGS sequence"/>
</dbReference>
<keyword evidence="3" id="KW-1185">Reference proteome</keyword>
<dbReference type="Pfam" id="PF19934">
    <property type="entry name" value="DUF6397"/>
    <property type="match status" value="1"/>
</dbReference>
<organism evidence="2 3">
    <name type="scientific">Streptomyces yaizuensis</name>
    <dbReference type="NCBI Taxonomy" id="2989713"/>
    <lineage>
        <taxon>Bacteria</taxon>
        <taxon>Bacillati</taxon>
        <taxon>Actinomycetota</taxon>
        <taxon>Actinomycetes</taxon>
        <taxon>Kitasatosporales</taxon>
        <taxon>Streptomycetaceae</taxon>
        <taxon>Streptomyces</taxon>
    </lineage>
</organism>
<feature type="compositionally biased region" description="Low complexity" evidence="1">
    <location>
        <begin position="294"/>
        <end position="303"/>
    </location>
</feature>
<proteinExistence type="predicted"/>
<dbReference type="RefSeq" id="WP_323445388.1">
    <property type="nucleotide sequence ID" value="NZ_BSBI01000001.1"/>
</dbReference>
<dbReference type="InterPro" id="IPR045652">
    <property type="entry name" value="DUF6397"/>
</dbReference>